<evidence type="ECO:0000313" key="2">
    <source>
        <dbReference type="Proteomes" id="UP000061348"/>
    </source>
</evidence>
<proteinExistence type="predicted"/>
<dbReference type="PATRIC" id="fig|294.194.peg.5590"/>
<protein>
    <submittedName>
        <fullName evidence="1">Uncharacterized protein</fullName>
    </submittedName>
</protein>
<evidence type="ECO:0000313" key="1">
    <source>
        <dbReference type="EMBL" id="KWV85337.1"/>
    </source>
</evidence>
<accession>A0A109LCK3</accession>
<comment type="caution">
    <text evidence="1">The sequence shown here is derived from an EMBL/GenBank/DDBJ whole genome shotgun (WGS) entry which is preliminary data.</text>
</comment>
<sequence length="100" mass="10772">MHTELLDAAHKLKQAVQSSCGNVNAKKVTAAHALAKALSEQHPVIAGLAAQIMDDCFPRDRNPNVNLEKLDSVTQALCFKDGGRALSWYTGEKLSDDIGL</sequence>
<dbReference type="EMBL" id="LCYA01000134">
    <property type="protein sequence ID" value="KWV85337.1"/>
    <property type="molecule type" value="Genomic_DNA"/>
</dbReference>
<reference evidence="1 2" key="1">
    <citation type="submission" date="2015-05" db="EMBL/GenBank/DDBJ databases">
        <title>A genomic and transcriptomic approach to investigate the blue pigment phenotype in Pseudomonas fluorescens.</title>
        <authorList>
            <person name="Andreani N.A."/>
            <person name="Cardazzo B."/>
        </authorList>
    </citation>
    <scope>NUCLEOTIDE SEQUENCE [LARGE SCALE GENOMIC DNA]</scope>
    <source>
        <strain evidence="1 2">Ps_22</strain>
    </source>
</reference>
<dbReference type="Proteomes" id="UP000061348">
    <property type="component" value="Unassembled WGS sequence"/>
</dbReference>
<dbReference type="RefSeq" id="WP_060765023.1">
    <property type="nucleotide sequence ID" value="NZ_LCYA01000134.1"/>
</dbReference>
<name>A0A109LCK3_PSEFL</name>
<organism evidence="1 2">
    <name type="scientific">Pseudomonas fluorescens</name>
    <dbReference type="NCBI Taxonomy" id="294"/>
    <lineage>
        <taxon>Bacteria</taxon>
        <taxon>Pseudomonadati</taxon>
        <taxon>Pseudomonadota</taxon>
        <taxon>Gammaproteobacteria</taxon>
        <taxon>Pseudomonadales</taxon>
        <taxon>Pseudomonadaceae</taxon>
        <taxon>Pseudomonas</taxon>
    </lineage>
</organism>
<gene>
    <name evidence="1" type="ORF">PFLmoz3_05046</name>
</gene>
<dbReference type="AlphaFoldDB" id="A0A109LCK3"/>